<dbReference type="PANTHER" id="PTHR43442">
    <property type="entry name" value="GLUCONOKINASE-RELATED"/>
    <property type="match status" value="1"/>
</dbReference>
<protein>
    <recommendedName>
        <fullName evidence="3 9">Gluconokinase</fullName>
        <ecNumber evidence="3 9">2.7.1.12</ecNumber>
    </recommendedName>
</protein>
<evidence type="ECO:0000256" key="7">
    <source>
        <dbReference type="ARBA" id="ARBA00022840"/>
    </source>
</evidence>
<gene>
    <name evidence="11" type="ORF">QBC34DRAFT_223279</name>
</gene>
<keyword evidence="4 9" id="KW-0808">Transferase</keyword>
<dbReference type="PANTHER" id="PTHR43442:SF3">
    <property type="entry name" value="GLUCONOKINASE-RELATED"/>
    <property type="match status" value="1"/>
</dbReference>
<evidence type="ECO:0000256" key="10">
    <source>
        <dbReference type="SAM" id="MobiDB-lite"/>
    </source>
</evidence>
<organism evidence="11 12">
    <name type="scientific">Podospora aff. communis PSN243</name>
    <dbReference type="NCBI Taxonomy" id="3040156"/>
    <lineage>
        <taxon>Eukaryota</taxon>
        <taxon>Fungi</taxon>
        <taxon>Dikarya</taxon>
        <taxon>Ascomycota</taxon>
        <taxon>Pezizomycotina</taxon>
        <taxon>Sordariomycetes</taxon>
        <taxon>Sordariomycetidae</taxon>
        <taxon>Sordariales</taxon>
        <taxon>Podosporaceae</taxon>
        <taxon>Podospora</taxon>
    </lineage>
</organism>
<dbReference type="EC" id="2.7.1.12" evidence="3 9"/>
<dbReference type="GO" id="GO:0005524">
    <property type="term" value="F:ATP binding"/>
    <property type="evidence" value="ECO:0007669"/>
    <property type="project" value="UniProtKB-KW"/>
</dbReference>
<evidence type="ECO:0000256" key="6">
    <source>
        <dbReference type="ARBA" id="ARBA00022777"/>
    </source>
</evidence>
<dbReference type="CDD" id="cd02021">
    <property type="entry name" value="GntK"/>
    <property type="match status" value="1"/>
</dbReference>
<evidence type="ECO:0000256" key="5">
    <source>
        <dbReference type="ARBA" id="ARBA00022741"/>
    </source>
</evidence>
<evidence type="ECO:0000256" key="3">
    <source>
        <dbReference type="ARBA" id="ARBA00012054"/>
    </source>
</evidence>
<sequence>MSNIPKQVESAILAPTERPRLGDTAQTDKHHGHRWIWFITGPTACGKTTIAKALAADLHFTFVEGDDYHPKANVEKMSRGEPLTDQDREGWLEALRDHETAQPSGPGVPPHLVMTCSALKRHYREVLREGGAQAGNLRIRFVFLDAPEEVLVKRAAERKGHFAGPNLVHSQFAILERPAEDEEDVITVDVSDRGIDAVAREVQNRVKEDMMQDDGSYLRVL</sequence>
<evidence type="ECO:0000313" key="11">
    <source>
        <dbReference type="EMBL" id="KAK4442837.1"/>
    </source>
</evidence>
<accession>A0AAV9G657</accession>
<comment type="pathway">
    <text evidence="1 9">Carbohydrate acid metabolism; D-gluconate degradation.</text>
</comment>
<comment type="similarity">
    <text evidence="2 9">Belongs to the gluconokinase GntK/GntV family.</text>
</comment>
<dbReference type="InterPro" id="IPR006001">
    <property type="entry name" value="Therm_gnt_kin"/>
</dbReference>
<reference evidence="11" key="2">
    <citation type="submission" date="2023-05" db="EMBL/GenBank/DDBJ databases">
        <authorList>
            <consortium name="Lawrence Berkeley National Laboratory"/>
            <person name="Steindorff A."/>
            <person name="Hensen N."/>
            <person name="Bonometti L."/>
            <person name="Westerberg I."/>
            <person name="Brannstrom I.O."/>
            <person name="Guillou S."/>
            <person name="Cros-Aarteil S."/>
            <person name="Calhoun S."/>
            <person name="Haridas S."/>
            <person name="Kuo A."/>
            <person name="Mondo S."/>
            <person name="Pangilinan J."/>
            <person name="Riley R."/>
            <person name="Labutti K."/>
            <person name="Andreopoulos B."/>
            <person name="Lipzen A."/>
            <person name="Chen C."/>
            <person name="Yanf M."/>
            <person name="Daum C."/>
            <person name="Ng V."/>
            <person name="Clum A."/>
            <person name="Ohm R."/>
            <person name="Martin F."/>
            <person name="Silar P."/>
            <person name="Natvig D."/>
            <person name="Lalanne C."/>
            <person name="Gautier V."/>
            <person name="Ament-Velasquez S.L."/>
            <person name="Kruys A."/>
            <person name="Hutchinson M.I."/>
            <person name="Powell A.J."/>
            <person name="Barry K."/>
            <person name="Miller A.N."/>
            <person name="Grigoriev I.V."/>
            <person name="Debuchy R."/>
            <person name="Gladieux P."/>
            <person name="Thoren M.H."/>
            <person name="Johannesson H."/>
        </authorList>
    </citation>
    <scope>NUCLEOTIDE SEQUENCE</scope>
    <source>
        <strain evidence="11">PSN243</strain>
    </source>
</reference>
<comment type="caution">
    <text evidence="11">The sequence shown here is derived from an EMBL/GenBank/DDBJ whole genome shotgun (WGS) entry which is preliminary data.</text>
</comment>
<evidence type="ECO:0000256" key="2">
    <source>
        <dbReference type="ARBA" id="ARBA00008420"/>
    </source>
</evidence>
<keyword evidence="5 9" id="KW-0547">Nucleotide-binding</keyword>
<dbReference type="AlphaFoldDB" id="A0AAV9G657"/>
<comment type="catalytic activity">
    <reaction evidence="8 9">
        <text>D-gluconate + ATP = 6-phospho-D-gluconate + ADP + H(+)</text>
        <dbReference type="Rhea" id="RHEA:19433"/>
        <dbReference type="ChEBI" id="CHEBI:15378"/>
        <dbReference type="ChEBI" id="CHEBI:18391"/>
        <dbReference type="ChEBI" id="CHEBI:30616"/>
        <dbReference type="ChEBI" id="CHEBI:58759"/>
        <dbReference type="ChEBI" id="CHEBI:456216"/>
        <dbReference type="EC" id="2.7.1.12"/>
    </reaction>
</comment>
<evidence type="ECO:0000256" key="9">
    <source>
        <dbReference type="RuleBase" id="RU363066"/>
    </source>
</evidence>
<evidence type="ECO:0000256" key="1">
    <source>
        <dbReference type="ARBA" id="ARBA00004875"/>
    </source>
</evidence>
<keyword evidence="6 9" id="KW-0418">Kinase</keyword>
<reference evidence="11" key="1">
    <citation type="journal article" date="2023" name="Mol. Phylogenet. Evol.">
        <title>Genome-scale phylogeny and comparative genomics of the fungal order Sordariales.</title>
        <authorList>
            <person name="Hensen N."/>
            <person name="Bonometti L."/>
            <person name="Westerberg I."/>
            <person name="Brannstrom I.O."/>
            <person name="Guillou S."/>
            <person name="Cros-Aarteil S."/>
            <person name="Calhoun S."/>
            <person name="Haridas S."/>
            <person name="Kuo A."/>
            <person name="Mondo S."/>
            <person name="Pangilinan J."/>
            <person name="Riley R."/>
            <person name="LaButti K."/>
            <person name="Andreopoulos B."/>
            <person name="Lipzen A."/>
            <person name="Chen C."/>
            <person name="Yan M."/>
            <person name="Daum C."/>
            <person name="Ng V."/>
            <person name="Clum A."/>
            <person name="Steindorff A."/>
            <person name="Ohm R.A."/>
            <person name="Martin F."/>
            <person name="Silar P."/>
            <person name="Natvig D.O."/>
            <person name="Lalanne C."/>
            <person name="Gautier V."/>
            <person name="Ament-Velasquez S.L."/>
            <person name="Kruys A."/>
            <person name="Hutchinson M.I."/>
            <person name="Powell A.J."/>
            <person name="Barry K."/>
            <person name="Miller A.N."/>
            <person name="Grigoriev I.V."/>
            <person name="Debuchy R."/>
            <person name="Gladieux P."/>
            <person name="Hiltunen Thoren M."/>
            <person name="Johannesson H."/>
        </authorList>
    </citation>
    <scope>NUCLEOTIDE SEQUENCE</scope>
    <source>
        <strain evidence="11">PSN243</strain>
    </source>
</reference>
<dbReference type="SUPFAM" id="SSF52540">
    <property type="entry name" value="P-loop containing nucleoside triphosphate hydrolases"/>
    <property type="match status" value="1"/>
</dbReference>
<dbReference type="GO" id="GO:0046316">
    <property type="term" value="F:gluconokinase activity"/>
    <property type="evidence" value="ECO:0007669"/>
    <property type="project" value="UniProtKB-EC"/>
</dbReference>
<dbReference type="EMBL" id="MU866005">
    <property type="protein sequence ID" value="KAK4442837.1"/>
    <property type="molecule type" value="Genomic_DNA"/>
</dbReference>
<evidence type="ECO:0000313" key="12">
    <source>
        <dbReference type="Proteomes" id="UP001321760"/>
    </source>
</evidence>
<keyword evidence="12" id="KW-1185">Reference proteome</keyword>
<dbReference type="NCBIfam" id="TIGR01313">
    <property type="entry name" value="therm_gnt_kin"/>
    <property type="match status" value="1"/>
</dbReference>
<feature type="region of interest" description="Disordered" evidence="10">
    <location>
        <begin position="1"/>
        <end position="27"/>
    </location>
</feature>
<evidence type="ECO:0000256" key="8">
    <source>
        <dbReference type="ARBA" id="ARBA00048090"/>
    </source>
</evidence>
<proteinExistence type="inferred from homology"/>
<evidence type="ECO:0000256" key="4">
    <source>
        <dbReference type="ARBA" id="ARBA00022679"/>
    </source>
</evidence>
<dbReference type="Proteomes" id="UP001321760">
    <property type="component" value="Unassembled WGS sequence"/>
</dbReference>
<dbReference type="Pfam" id="PF13671">
    <property type="entry name" value="AAA_33"/>
    <property type="match status" value="1"/>
</dbReference>
<dbReference type="Gene3D" id="3.40.50.300">
    <property type="entry name" value="P-loop containing nucleotide triphosphate hydrolases"/>
    <property type="match status" value="1"/>
</dbReference>
<dbReference type="InterPro" id="IPR027417">
    <property type="entry name" value="P-loop_NTPase"/>
</dbReference>
<keyword evidence="7 9" id="KW-0067">ATP-binding</keyword>
<dbReference type="GO" id="GO:0005975">
    <property type="term" value="P:carbohydrate metabolic process"/>
    <property type="evidence" value="ECO:0007669"/>
    <property type="project" value="InterPro"/>
</dbReference>
<dbReference type="GO" id="GO:0005737">
    <property type="term" value="C:cytoplasm"/>
    <property type="evidence" value="ECO:0007669"/>
    <property type="project" value="TreeGrafter"/>
</dbReference>
<name>A0AAV9G657_9PEZI</name>
<feature type="compositionally biased region" description="Basic and acidic residues" evidence="10">
    <location>
        <begin position="17"/>
        <end position="27"/>
    </location>
</feature>